<evidence type="ECO:0000313" key="6">
    <source>
        <dbReference type="EMBL" id="SVA72790.1"/>
    </source>
</evidence>
<protein>
    <recommendedName>
        <fullName evidence="7">30S ribosomal protein S17</fullName>
    </recommendedName>
</protein>
<proteinExistence type="inferred from homology"/>
<evidence type="ECO:0008006" key="7">
    <source>
        <dbReference type="Google" id="ProtNLM"/>
    </source>
</evidence>
<dbReference type="GO" id="GO:0003735">
    <property type="term" value="F:structural constituent of ribosome"/>
    <property type="evidence" value="ECO:0007669"/>
    <property type="project" value="InterPro"/>
</dbReference>
<dbReference type="GO" id="GO:0006412">
    <property type="term" value="P:translation"/>
    <property type="evidence" value="ECO:0007669"/>
    <property type="project" value="InterPro"/>
</dbReference>
<dbReference type="InterPro" id="IPR000266">
    <property type="entry name" value="Ribosomal_uS17"/>
</dbReference>
<keyword evidence="3" id="KW-0694">RNA-binding</keyword>
<reference evidence="6" key="1">
    <citation type="submission" date="2018-05" db="EMBL/GenBank/DDBJ databases">
        <authorList>
            <person name="Lanie J.A."/>
            <person name="Ng W.-L."/>
            <person name="Kazmierczak K.M."/>
            <person name="Andrzejewski T.M."/>
            <person name="Davidsen T.M."/>
            <person name="Wayne K.J."/>
            <person name="Tettelin H."/>
            <person name="Glass J.I."/>
            <person name="Rusch D."/>
            <person name="Podicherti R."/>
            <person name="Tsui H.-C.T."/>
            <person name="Winkler M.E."/>
        </authorList>
    </citation>
    <scope>NUCLEOTIDE SEQUENCE</scope>
</reference>
<dbReference type="HAMAP" id="MF_01345_B">
    <property type="entry name" value="Ribosomal_uS17_B"/>
    <property type="match status" value="1"/>
</dbReference>
<keyword evidence="2" id="KW-0699">rRNA-binding</keyword>
<gene>
    <name evidence="6" type="ORF">METZ01_LOCUS125644</name>
</gene>
<evidence type="ECO:0000256" key="5">
    <source>
        <dbReference type="ARBA" id="ARBA00023274"/>
    </source>
</evidence>
<sequence length="98" mass="11063">MGTEEQITQQHSTEKQKVRALIGQVVSTNMDKSVSVVVERLVQHPVYGKYIRRSNKLLAHDEANSCKEGDKVAIVECRPISKRKSWKVVEIVQKSADS</sequence>
<accession>A0A381Y7A6</accession>
<dbReference type="PRINTS" id="PR00973">
    <property type="entry name" value="RIBOSOMALS17"/>
</dbReference>
<evidence type="ECO:0000256" key="1">
    <source>
        <dbReference type="ARBA" id="ARBA00010254"/>
    </source>
</evidence>
<dbReference type="PANTHER" id="PTHR10744">
    <property type="entry name" value="40S RIBOSOMAL PROTEIN S11 FAMILY MEMBER"/>
    <property type="match status" value="1"/>
</dbReference>
<organism evidence="6">
    <name type="scientific">marine metagenome</name>
    <dbReference type="NCBI Taxonomy" id="408172"/>
    <lineage>
        <taxon>unclassified sequences</taxon>
        <taxon>metagenomes</taxon>
        <taxon>ecological metagenomes</taxon>
    </lineage>
</organism>
<dbReference type="SUPFAM" id="SSF50249">
    <property type="entry name" value="Nucleic acid-binding proteins"/>
    <property type="match status" value="1"/>
</dbReference>
<dbReference type="Pfam" id="PF00366">
    <property type="entry name" value="Ribosomal_S17"/>
    <property type="match status" value="1"/>
</dbReference>
<dbReference type="CDD" id="cd00364">
    <property type="entry name" value="Ribosomal_uS17"/>
    <property type="match status" value="1"/>
</dbReference>
<dbReference type="InterPro" id="IPR012340">
    <property type="entry name" value="NA-bd_OB-fold"/>
</dbReference>
<name>A0A381Y7A6_9ZZZZ</name>
<keyword evidence="5" id="KW-0687">Ribonucleoprotein</keyword>
<dbReference type="EMBL" id="UINC01017532">
    <property type="protein sequence ID" value="SVA72790.1"/>
    <property type="molecule type" value="Genomic_DNA"/>
</dbReference>
<evidence type="ECO:0000256" key="2">
    <source>
        <dbReference type="ARBA" id="ARBA00022730"/>
    </source>
</evidence>
<dbReference type="GO" id="GO:0019843">
    <property type="term" value="F:rRNA binding"/>
    <property type="evidence" value="ECO:0007669"/>
    <property type="project" value="UniProtKB-KW"/>
</dbReference>
<dbReference type="InterPro" id="IPR019979">
    <property type="entry name" value="Ribosomal_uS17_CS"/>
</dbReference>
<dbReference type="NCBIfam" id="TIGR03635">
    <property type="entry name" value="uS17_bact"/>
    <property type="match status" value="1"/>
</dbReference>
<dbReference type="Gene3D" id="2.40.50.140">
    <property type="entry name" value="Nucleic acid-binding proteins"/>
    <property type="match status" value="1"/>
</dbReference>
<dbReference type="NCBIfam" id="NF004123">
    <property type="entry name" value="PRK05610.1"/>
    <property type="match status" value="1"/>
</dbReference>
<dbReference type="GO" id="GO:0022627">
    <property type="term" value="C:cytosolic small ribosomal subunit"/>
    <property type="evidence" value="ECO:0007669"/>
    <property type="project" value="TreeGrafter"/>
</dbReference>
<evidence type="ECO:0000256" key="4">
    <source>
        <dbReference type="ARBA" id="ARBA00022980"/>
    </source>
</evidence>
<dbReference type="PANTHER" id="PTHR10744:SF1">
    <property type="entry name" value="SMALL RIBOSOMAL SUBUNIT PROTEIN US17M"/>
    <property type="match status" value="1"/>
</dbReference>
<keyword evidence="4" id="KW-0689">Ribosomal protein</keyword>
<dbReference type="InterPro" id="IPR019984">
    <property type="entry name" value="Ribosomal_uS17_bact/chlr"/>
</dbReference>
<comment type="similarity">
    <text evidence="1">Belongs to the universal ribosomal protein uS17 family.</text>
</comment>
<dbReference type="PROSITE" id="PS00056">
    <property type="entry name" value="RIBOSOMAL_S17"/>
    <property type="match status" value="1"/>
</dbReference>
<evidence type="ECO:0000256" key="3">
    <source>
        <dbReference type="ARBA" id="ARBA00022884"/>
    </source>
</evidence>
<dbReference type="AlphaFoldDB" id="A0A381Y7A6"/>